<organism evidence="2 3">
    <name type="scientific">Fibroporia radiculosa</name>
    <dbReference type="NCBI Taxonomy" id="599839"/>
    <lineage>
        <taxon>Eukaryota</taxon>
        <taxon>Fungi</taxon>
        <taxon>Dikarya</taxon>
        <taxon>Basidiomycota</taxon>
        <taxon>Agaricomycotina</taxon>
        <taxon>Agaricomycetes</taxon>
        <taxon>Polyporales</taxon>
        <taxon>Fibroporiaceae</taxon>
        <taxon>Fibroporia</taxon>
    </lineage>
</organism>
<dbReference type="GeneID" id="24093024"/>
<dbReference type="EMBL" id="HE796869">
    <property type="protein sequence ID" value="CCL98113.1"/>
    <property type="molecule type" value="Genomic_DNA"/>
</dbReference>
<keyword evidence="3" id="KW-1185">Reference proteome</keyword>
<dbReference type="SUPFAM" id="SSF56112">
    <property type="entry name" value="Protein kinase-like (PK-like)"/>
    <property type="match status" value="1"/>
</dbReference>
<accession>J7SCG6</accession>
<dbReference type="OrthoDB" id="25129at2759"/>
<dbReference type="Gene3D" id="3.30.200.20">
    <property type="entry name" value="Phosphorylase Kinase, domain 1"/>
    <property type="match status" value="1"/>
</dbReference>
<dbReference type="InParanoid" id="J7SCG6"/>
<dbReference type="Gene3D" id="3.90.1200.10">
    <property type="match status" value="1"/>
</dbReference>
<sequence length="377" mass="41563">MSSSTDLSTATGILTYIADTPFDSDTAVPITGGFGNYVFRLHLRTPLHEQDTVVFKHAKPYVPGWPTMAISLDRQVYEVAALRQVRERLPDTSLVTVPEVILFDDVAHVIIMNDCGERALNLKQLLQSSPPPDTIARQIGTALGEFLAWLHNRGSTDEEFLDFFARNEKGKLLSADVTYGRLVSTLTDAAPPLLAEPPLEVPREKLDIIGTVANDTWRAMQSTTETVVMGDFWPGNVLVALQYNEEGIATAIERIVVVDWELAKSGLAGLDVGQFSAELHLLRSFHPASNDAASALLTSFLEAYRRTCDGDALTRKHVAKIALVHIGAHLVAWTPRVPWGNKEKVRELVQRGIDYLVEGSYASEGYIRDSMIAALLR</sequence>
<dbReference type="InterPro" id="IPR011009">
    <property type="entry name" value="Kinase-like_dom_sf"/>
</dbReference>
<gene>
    <name evidence="2" type="ORF">FIBRA_00107</name>
</gene>
<feature type="domain" description="Aminoglycoside phosphotransferase" evidence="1">
    <location>
        <begin position="28"/>
        <end position="276"/>
    </location>
</feature>
<dbReference type="Proteomes" id="UP000006352">
    <property type="component" value="Unassembled WGS sequence"/>
</dbReference>
<evidence type="ECO:0000313" key="3">
    <source>
        <dbReference type="Proteomes" id="UP000006352"/>
    </source>
</evidence>
<protein>
    <recommendedName>
        <fullName evidence="1">Aminoglycoside phosphotransferase domain-containing protein</fullName>
    </recommendedName>
</protein>
<dbReference type="HOGENOM" id="CLU_059226_1_1_1"/>
<dbReference type="RefSeq" id="XP_012177396.1">
    <property type="nucleotide sequence ID" value="XM_012322006.1"/>
</dbReference>
<dbReference type="AlphaFoldDB" id="J7SCG6"/>
<evidence type="ECO:0000313" key="2">
    <source>
        <dbReference type="EMBL" id="CCL98113.1"/>
    </source>
</evidence>
<reference evidence="2 3" key="1">
    <citation type="journal article" date="2012" name="Appl. Environ. Microbiol.">
        <title>Short-read sequencing for genomic analysis of the brown rot fungus Fibroporia radiculosa.</title>
        <authorList>
            <person name="Tang J.D."/>
            <person name="Perkins A.D."/>
            <person name="Sonstegard T.S."/>
            <person name="Schroeder S.G."/>
            <person name="Burgess S.C."/>
            <person name="Diehl S.V."/>
        </authorList>
    </citation>
    <scope>NUCLEOTIDE SEQUENCE [LARGE SCALE GENOMIC DNA]</scope>
    <source>
        <strain evidence="2 3">TFFH 294</strain>
    </source>
</reference>
<evidence type="ECO:0000259" key="1">
    <source>
        <dbReference type="Pfam" id="PF01636"/>
    </source>
</evidence>
<proteinExistence type="predicted"/>
<dbReference type="Pfam" id="PF01636">
    <property type="entry name" value="APH"/>
    <property type="match status" value="1"/>
</dbReference>
<name>J7SCG6_9APHY</name>
<dbReference type="InterPro" id="IPR002575">
    <property type="entry name" value="Aminoglycoside_PTrfase"/>
</dbReference>